<dbReference type="GO" id="GO:0003677">
    <property type="term" value="F:DNA binding"/>
    <property type="evidence" value="ECO:0007669"/>
    <property type="project" value="UniProtKB-UniRule"/>
</dbReference>
<reference evidence="6 7" key="1">
    <citation type="submission" date="2016-10" db="EMBL/GenBank/DDBJ databases">
        <authorList>
            <person name="de Groot N.N."/>
        </authorList>
    </citation>
    <scope>NUCLEOTIDE SEQUENCE [LARGE SCALE GENOMIC DNA]</scope>
    <source>
        <strain evidence="6 7">CGMCC 1.9109</strain>
    </source>
</reference>
<dbReference type="SUPFAM" id="SSF46689">
    <property type="entry name" value="Homeodomain-like"/>
    <property type="match status" value="1"/>
</dbReference>
<keyword evidence="1" id="KW-0805">Transcription regulation</keyword>
<name>A0A1G6Y6R6_9PROT</name>
<dbReference type="STRING" id="637679.GCA_001550055_01185"/>
<dbReference type="PANTHER" id="PTHR47506">
    <property type="entry name" value="TRANSCRIPTIONAL REGULATORY PROTEIN"/>
    <property type="match status" value="1"/>
</dbReference>
<evidence type="ECO:0000313" key="7">
    <source>
        <dbReference type="Proteomes" id="UP000183685"/>
    </source>
</evidence>
<dbReference type="SUPFAM" id="SSF48498">
    <property type="entry name" value="Tetracyclin repressor-like, C-terminal domain"/>
    <property type="match status" value="1"/>
</dbReference>
<dbReference type="InterPro" id="IPR009057">
    <property type="entry name" value="Homeodomain-like_sf"/>
</dbReference>
<evidence type="ECO:0000313" key="6">
    <source>
        <dbReference type="EMBL" id="SDD85971.1"/>
    </source>
</evidence>
<evidence type="ECO:0000256" key="1">
    <source>
        <dbReference type="ARBA" id="ARBA00023015"/>
    </source>
</evidence>
<gene>
    <name evidence="6" type="ORF">SAMN04488071_1504</name>
</gene>
<dbReference type="Gene3D" id="1.10.357.10">
    <property type="entry name" value="Tetracycline Repressor, domain 2"/>
    <property type="match status" value="1"/>
</dbReference>
<accession>A0A1G6Y6R6</accession>
<protein>
    <submittedName>
        <fullName evidence="6">Transcriptional regulator, TetR family</fullName>
    </submittedName>
</protein>
<evidence type="ECO:0000256" key="2">
    <source>
        <dbReference type="ARBA" id="ARBA00023125"/>
    </source>
</evidence>
<dbReference type="PANTHER" id="PTHR47506:SF1">
    <property type="entry name" value="HTH-TYPE TRANSCRIPTIONAL REGULATOR YJDC"/>
    <property type="match status" value="1"/>
</dbReference>
<dbReference type="InterPro" id="IPR036271">
    <property type="entry name" value="Tet_transcr_reg_TetR-rel_C_sf"/>
</dbReference>
<evidence type="ECO:0000256" key="3">
    <source>
        <dbReference type="ARBA" id="ARBA00023163"/>
    </source>
</evidence>
<evidence type="ECO:0000256" key="4">
    <source>
        <dbReference type="PROSITE-ProRule" id="PRU00335"/>
    </source>
</evidence>
<dbReference type="Pfam" id="PF00440">
    <property type="entry name" value="TetR_N"/>
    <property type="match status" value="1"/>
</dbReference>
<sequence>MGRPTQFDKDEALDIAMILFWKNGYEATSVSVLAAAMGITRSSFYNAYESREKLFGLVLHRYKKEAPDGVLTEITDGKPILPTLCAMFREICDLRSADPDRKGCLVINSVAELGKDAEAPPFVRDLFSAMVDRFLRLVRQARDQGELAADTDIQALAGELAAFLSGINLMSKVITDRQQLWRTCRSFLVSHKLMVEDDV</sequence>
<dbReference type="Proteomes" id="UP000183685">
    <property type="component" value="Unassembled WGS sequence"/>
</dbReference>
<feature type="domain" description="HTH tetR-type" evidence="5">
    <location>
        <begin position="6"/>
        <end position="66"/>
    </location>
</feature>
<keyword evidence="3" id="KW-0804">Transcription</keyword>
<dbReference type="InterPro" id="IPR011075">
    <property type="entry name" value="TetR_C"/>
</dbReference>
<dbReference type="Pfam" id="PF16925">
    <property type="entry name" value="TetR_C_13"/>
    <property type="match status" value="1"/>
</dbReference>
<evidence type="ECO:0000259" key="5">
    <source>
        <dbReference type="PROSITE" id="PS50977"/>
    </source>
</evidence>
<dbReference type="PROSITE" id="PS50977">
    <property type="entry name" value="HTH_TETR_2"/>
    <property type="match status" value="1"/>
</dbReference>
<organism evidence="6 7">
    <name type="scientific">Kordiimonas lacus</name>
    <dbReference type="NCBI Taxonomy" id="637679"/>
    <lineage>
        <taxon>Bacteria</taxon>
        <taxon>Pseudomonadati</taxon>
        <taxon>Pseudomonadota</taxon>
        <taxon>Alphaproteobacteria</taxon>
        <taxon>Kordiimonadales</taxon>
        <taxon>Kordiimonadaceae</taxon>
        <taxon>Kordiimonas</taxon>
    </lineage>
</organism>
<keyword evidence="2 4" id="KW-0238">DNA-binding</keyword>
<keyword evidence="7" id="KW-1185">Reference proteome</keyword>
<dbReference type="Gene3D" id="1.10.10.60">
    <property type="entry name" value="Homeodomain-like"/>
    <property type="match status" value="1"/>
</dbReference>
<proteinExistence type="predicted"/>
<dbReference type="InterPro" id="IPR001647">
    <property type="entry name" value="HTH_TetR"/>
</dbReference>
<dbReference type="AlphaFoldDB" id="A0A1G6Y6R6"/>
<feature type="DNA-binding region" description="H-T-H motif" evidence="4">
    <location>
        <begin position="29"/>
        <end position="48"/>
    </location>
</feature>
<dbReference type="EMBL" id="FNAK01000003">
    <property type="protein sequence ID" value="SDD85971.1"/>
    <property type="molecule type" value="Genomic_DNA"/>
</dbReference>